<accession>A0A9W7YHT8</accession>
<dbReference type="AlphaFoldDB" id="A0A9W7YHT8"/>
<feature type="region of interest" description="Disordered" evidence="6">
    <location>
        <begin position="238"/>
        <end position="270"/>
    </location>
</feature>
<dbReference type="SUPFAM" id="SSF144083">
    <property type="entry name" value="Magnesium transport protein CorA, transmembrane region"/>
    <property type="match status" value="1"/>
</dbReference>
<dbReference type="PANTHER" id="PTHR21535">
    <property type="entry name" value="MAGNESIUM AND COBALT TRANSPORT PROTEIN/MITOCHONDRIAL IMPORT INNER MEMBRANE TRANSLOCASE SUBUNIT TIM8"/>
    <property type="match status" value="1"/>
</dbReference>
<dbReference type="OrthoDB" id="29879at2759"/>
<protein>
    <submittedName>
        <fullName evidence="8">CorA metal ion transporter</fullName>
    </submittedName>
</protein>
<feature type="compositionally biased region" description="Basic and acidic residues" evidence="6">
    <location>
        <begin position="257"/>
        <end position="270"/>
    </location>
</feature>
<gene>
    <name evidence="8" type="primary">MNR2_1</name>
    <name evidence="8" type="ORF">LPJ61_000073</name>
</gene>
<keyword evidence="4 7" id="KW-1133">Transmembrane helix</keyword>
<feature type="transmembrane region" description="Helical" evidence="7">
    <location>
        <begin position="656"/>
        <end position="675"/>
    </location>
</feature>
<feature type="transmembrane region" description="Helical" evidence="7">
    <location>
        <begin position="687"/>
        <end position="708"/>
    </location>
</feature>
<dbReference type="SUPFAM" id="SSF143865">
    <property type="entry name" value="CorA soluble domain-like"/>
    <property type="match status" value="1"/>
</dbReference>
<evidence type="ECO:0000256" key="6">
    <source>
        <dbReference type="SAM" id="MobiDB-lite"/>
    </source>
</evidence>
<reference evidence="8" key="1">
    <citation type="submission" date="2022-07" db="EMBL/GenBank/DDBJ databases">
        <title>Phylogenomic reconstructions and comparative analyses of Kickxellomycotina fungi.</title>
        <authorList>
            <person name="Reynolds N.K."/>
            <person name="Stajich J.E."/>
            <person name="Barry K."/>
            <person name="Grigoriev I.V."/>
            <person name="Crous P."/>
            <person name="Smith M.E."/>
        </authorList>
    </citation>
    <scope>NUCLEOTIDE SEQUENCE</scope>
    <source>
        <strain evidence="8">BCRC 34381</strain>
    </source>
</reference>
<feature type="region of interest" description="Disordered" evidence="6">
    <location>
        <begin position="401"/>
        <end position="425"/>
    </location>
</feature>
<keyword evidence="9" id="KW-1185">Reference proteome</keyword>
<dbReference type="PANTHER" id="PTHR21535:SF51">
    <property type="entry name" value="MANGANESE RESISTANCE PROTEIN MNR2"/>
    <property type="match status" value="1"/>
</dbReference>
<dbReference type="Gene3D" id="1.20.58.340">
    <property type="entry name" value="Magnesium transport protein CorA, transmembrane region"/>
    <property type="match status" value="2"/>
</dbReference>
<dbReference type="InterPro" id="IPR002523">
    <property type="entry name" value="MgTranspt_CorA/ZnTranspt_ZntB"/>
</dbReference>
<feature type="region of interest" description="Disordered" evidence="6">
    <location>
        <begin position="1"/>
        <end position="21"/>
    </location>
</feature>
<evidence type="ECO:0000256" key="3">
    <source>
        <dbReference type="ARBA" id="ARBA00022692"/>
    </source>
</evidence>
<dbReference type="GO" id="GO:0015095">
    <property type="term" value="F:magnesium ion transmembrane transporter activity"/>
    <property type="evidence" value="ECO:0007669"/>
    <property type="project" value="TreeGrafter"/>
</dbReference>
<dbReference type="InterPro" id="IPR045863">
    <property type="entry name" value="CorA_TM1_TM2"/>
</dbReference>
<dbReference type="EMBL" id="JANBOI010000001">
    <property type="protein sequence ID" value="KAJ1736289.1"/>
    <property type="molecule type" value="Genomic_DNA"/>
</dbReference>
<evidence type="ECO:0000313" key="8">
    <source>
        <dbReference type="EMBL" id="KAJ1736289.1"/>
    </source>
</evidence>
<evidence type="ECO:0000256" key="1">
    <source>
        <dbReference type="ARBA" id="ARBA00004141"/>
    </source>
</evidence>
<dbReference type="InterPro" id="IPR045861">
    <property type="entry name" value="CorA_cytoplasmic_dom"/>
</dbReference>
<evidence type="ECO:0000313" key="9">
    <source>
        <dbReference type="Proteomes" id="UP001143981"/>
    </source>
</evidence>
<evidence type="ECO:0000256" key="5">
    <source>
        <dbReference type="ARBA" id="ARBA00023136"/>
    </source>
</evidence>
<feature type="region of interest" description="Disordered" evidence="6">
    <location>
        <begin position="177"/>
        <end position="201"/>
    </location>
</feature>
<proteinExistence type="inferred from homology"/>
<keyword evidence="3 7" id="KW-0812">Transmembrane</keyword>
<dbReference type="Gene3D" id="3.30.460.20">
    <property type="entry name" value="CorA soluble domain-like"/>
    <property type="match status" value="1"/>
</dbReference>
<comment type="subcellular location">
    <subcellularLocation>
        <location evidence="1">Membrane</location>
        <topology evidence="1">Multi-pass membrane protein</topology>
    </subcellularLocation>
</comment>
<evidence type="ECO:0000256" key="2">
    <source>
        <dbReference type="ARBA" id="ARBA00009765"/>
    </source>
</evidence>
<comment type="similarity">
    <text evidence="2">Belongs to the CorA metal ion transporter (MIT) (TC 1.A.35) family.</text>
</comment>
<organism evidence="8 9">
    <name type="scientific">Coemansia biformis</name>
    <dbReference type="NCBI Taxonomy" id="1286918"/>
    <lineage>
        <taxon>Eukaryota</taxon>
        <taxon>Fungi</taxon>
        <taxon>Fungi incertae sedis</taxon>
        <taxon>Zoopagomycota</taxon>
        <taxon>Kickxellomycotina</taxon>
        <taxon>Kickxellomycetes</taxon>
        <taxon>Kickxellales</taxon>
        <taxon>Kickxellaceae</taxon>
        <taxon>Coemansia</taxon>
    </lineage>
</organism>
<feature type="compositionally biased region" description="Polar residues" evidence="6">
    <location>
        <begin position="177"/>
        <end position="190"/>
    </location>
</feature>
<sequence length="714" mass="75293">MHRWSTCGRTPALPPHSLGSPTPLSLGTVPCRWPQTHHTASGLPESYIQGNCSIWADGAHDEAAGSNVDAVGQPHVQSATAQQGAAAALMGAPDAWSLSSVGVRSSLVDTDSWYVQLRRRQQRNARVRSIAATGRDSYHHQWHCSSPQPLVTPAYSTTSSSIRNGKGGGAGIALAGRNSSPALSTRTGSGTAPGAATVPADIGPQAPAKCAAPASRDASRSQTCDSSILWVYTSAETGQGGNAHGTSSPAPINSHGGQDRWGKAHGGPDTHRIMFYSSETGAVHASSLHEVAATCSGRGLEALADLAQCRAAAGGTKDASAPTFWVDVGRATPHELHELADMFALHPLTIEDIEQGCSRDKIDVFGDYLFIVCHTVGTSQTDKWQSHYSYCRADSSIRPAAGRGDRRAAGGDAEEDGSEAGGGGGGGSGRICIVLKRNIVLTFHSGGQRDVMSRVVERLVAIGAAANAAEDDGGDDDGSGSSSSSSVADDLLGRLVDYPAYIAYAVLDEVTDQLAPEIVGIEQQVDAIDELVLVLSHAEHESVLQQMGEQRRRILRAWQLAQPKAEVVAALAKHLGGRSRGYGARQRSAVSLQADRALASEVVQYLGDVHEHLLAAADACSRAEAVLARSHSNYLAKISLELSRATFDSNSTTERWTLLGAIVVPINIVTSFLGVNLKIPGQDRDDTLNFFVVLACMVIYAAVTLGFWRWRRVA</sequence>
<keyword evidence="5 7" id="KW-0472">Membrane</keyword>
<dbReference type="Proteomes" id="UP001143981">
    <property type="component" value="Unassembled WGS sequence"/>
</dbReference>
<dbReference type="Pfam" id="PF01544">
    <property type="entry name" value="CorA"/>
    <property type="match status" value="1"/>
</dbReference>
<evidence type="ECO:0000256" key="7">
    <source>
        <dbReference type="SAM" id="Phobius"/>
    </source>
</evidence>
<name>A0A9W7YHT8_9FUNG</name>
<evidence type="ECO:0000256" key="4">
    <source>
        <dbReference type="ARBA" id="ARBA00022989"/>
    </source>
</evidence>
<comment type="caution">
    <text evidence="8">The sequence shown here is derived from an EMBL/GenBank/DDBJ whole genome shotgun (WGS) entry which is preliminary data.</text>
</comment>
<dbReference type="GO" id="GO:0016020">
    <property type="term" value="C:membrane"/>
    <property type="evidence" value="ECO:0007669"/>
    <property type="project" value="UniProtKB-SubCell"/>
</dbReference>
<dbReference type="GO" id="GO:0010961">
    <property type="term" value="P:intracellular magnesium ion homeostasis"/>
    <property type="evidence" value="ECO:0007669"/>
    <property type="project" value="TreeGrafter"/>
</dbReference>